<sequence length="155" mass="17747">MRGGRYKTEVRLQSGPFIQTTRYGRASGERPRKSGSTISFPVKSCTRIVTRRAGRVRRAACGLIYLVREPAPARAARCLYSGRDARIRLIYCVFDSHPIYRNTINNIIRERNENCLSASIFDETRPRRGDVSSDKSFYAASRRGEFRVVRLNLLN</sequence>
<dbReference type="EMBL" id="BGZK01000449">
    <property type="protein sequence ID" value="GBP44246.1"/>
    <property type="molecule type" value="Genomic_DNA"/>
</dbReference>
<accession>A0A4C1VY91</accession>
<dbReference type="Proteomes" id="UP000299102">
    <property type="component" value="Unassembled WGS sequence"/>
</dbReference>
<organism evidence="1 2">
    <name type="scientific">Eumeta variegata</name>
    <name type="common">Bagworm moth</name>
    <name type="synonym">Eumeta japonica</name>
    <dbReference type="NCBI Taxonomy" id="151549"/>
    <lineage>
        <taxon>Eukaryota</taxon>
        <taxon>Metazoa</taxon>
        <taxon>Ecdysozoa</taxon>
        <taxon>Arthropoda</taxon>
        <taxon>Hexapoda</taxon>
        <taxon>Insecta</taxon>
        <taxon>Pterygota</taxon>
        <taxon>Neoptera</taxon>
        <taxon>Endopterygota</taxon>
        <taxon>Lepidoptera</taxon>
        <taxon>Glossata</taxon>
        <taxon>Ditrysia</taxon>
        <taxon>Tineoidea</taxon>
        <taxon>Psychidae</taxon>
        <taxon>Oiketicinae</taxon>
        <taxon>Eumeta</taxon>
    </lineage>
</organism>
<protein>
    <submittedName>
        <fullName evidence="1">Uncharacterized protein</fullName>
    </submittedName>
</protein>
<comment type="caution">
    <text evidence="1">The sequence shown here is derived from an EMBL/GenBank/DDBJ whole genome shotgun (WGS) entry which is preliminary data.</text>
</comment>
<keyword evidence="2" id="KW-1185">Reference proteome</keyword>
<proteinExistence type="predicted"/>
<evidence type="ECO:0000313" key="1">
    <source>
        <dbReference type="EMBL" id="GBP44246.1"/>
    </source>
</evidence>
<gene>
    <name evidence="1" type="ORF">EVAR_22130_1</name>
</gene>
<dbReference type="AlphaFoldDB" id="A0A4C1VY91"/>
<reference evidence="1 2" key="1">
    <citation type="journal article" date="2019" name="Commun. Biol.">
        <title>The bagworm genome reveals a unique fibroin gene that provides high tensile strength.</title>
        <authorList>
            <person name="Kono N."/>
            <person name="Nakamura H."/>
            <person name="Ohtoshi R."/>
            <person name="Tomita M."/>
            <person name="Numata K."/>
            <person name="Arakawa K."/>
        </authorList>
    </citation>
    <scope>NUCLEOTIDE SEQUENCE [LARGE SCALE GENOMIC DNA]</scope>
</reference>
<evidence type="ECO:0000313" key="2">
    <source>
        <dbReference type="Proteomes" id="UP000299102"/>
    </source>
</evidence>
<name>A0A4C1VY91_EUMVA</name>